<organism evidence="3">
    <name type="scientific">Streptomyces sp. NBC_00119</name>
    <dbReference type="NCBI Taxonomy" id="2975659"/>
    <lineage>
        <taxon>Bacteria</taxon>
        <taxon>Bacillati</taxon>
        <taxon>Actinomycetota</taxon>
        <taxon>Actinomycetes</taxon>
        <taxon>Kitasatosporales</taxon>
        <taxon>Streptomycetaceae</taxon>
        <taxon>Streptomyces</taxon>
    </lineage>
</organism>
<feature type="region of interest" description="Disordered" evidence="1">
    <location>
        <begin position="36"/>
        <end position="69"/>
    </location>
</feature>
<proteinExistence type="predicted"/>
<evidence type="ECO:0000313" key="3">
    <source>
        <dbReference type="EMBL" id="WTS16665.1"/>
    </source>
</evidence>
<sequence length="214" mass="21643">MSAGSPGKKPAPRRRRSMTAVLAVLAAATSAAALVSCGTDNGNNSSSSVSPRATPPNTASFSGTPPSAMASSAKSAVASARAEASAAASSASARASEFEASVSAEVERANAAAASELMKVEGQGNATADVALTGKPRSQTGGVFAVVVNITNRTDKKASYAVQVDFKDADGKVVETRYVGAENLDPGERAQPLAISRKPPEMKLTAKVAKAQRY</sequence>
<dbReference type="NCBIfam" id="NF038353">
    <property type="entry name" value="FxLYD_dom"/>
    <property type="match status" value="1"/>
</dbReference>
<gene>
    <name evidence="3" type="ORF">OHU69_39790</name>
</gene>
<dbReference type="InterPro" id="IPR047676">
    <property type="entry name" value="FxLYD_dom"/>
</dbReference>
<dbReference type="EMBL" id="CP108195">
    <property type="protein sequence ID" value="WTS16665.1"/>
    <property type="molecule type" value="Genomic_DNA"/>
</dbReference>
<keyword evidence="2" id="KW-0732">Signal</keyword>
<feature type="signal peptide" evidence="2">
    <location>
        <begin position="1"/>
        <end position="33"/>
    </location>
</feature>
<reference evidence="3" key="1">
    <citation type="submission" date="2022-10" db="EMBL/GenBank/DDBJ databases">
        <title>The complete genomes of actinobacterial strains from the NBC collection.</title>
        <authorList>
            <person name="Joergensen T.S."/>
            <person name="Alvarez Arevalo M."/>
            <person name="Sterndorff E.B."/>
            <person name="Faurdal D."/>
            <person name="Vuksanovic O."/>
            <person name="Mourched A.-S."/>
            <person name="Charusanti P."/>
            <person name="Shaw S."/>
            <person name="Blin K."/>
            <person name="Weber T."/>
        </authorList>
    </citation>
    <scope>NUCLEOTIDE SEQUENCE</scope>
    <source>
        <strain evidence="3">NBC_00119</strain>
    </source>
</reference>
<protein>
    <submittedName>
        <fullName evidence="3">FxLYD domain-containing protein</fullName>
    </submittedName>
</protein>
<accession>A0AAU1UIH9</accession>
<dbReference type="AlphaFoldDB" id="A0AAU1UIH9"/>
<feature type="chain" id="PRO_5043984366" evidence="2">
    <location>
        <begin position="34"/>
        <end position="214"/>
    </location>
</feature>
<evidence type="ECO:0000256" key="2">
    <source>
        <dbReference type="SAM" id="SignalP"/>
    </source>
</evidence>
<evidence type="ECO:0000256" key="1">
    <source>
        <dbReference type="SAM" id="MobiDB-lite"/>
    </source>
</evidence>
<name>A0AAU1UIH9_9ACTN</name>
<feature type="compositionally biased region" description="Polar residues" evidence="1">
    <location>
        <begin position="38"/>
        <end position="65"/>
    </location>
</feature>